<gene>
    <name evidence="6" type="ORF">HOP12_09670</name>
</gene>
<dbReference type="InterPro" id="IPR001478">
    <property type="entry name" value="PDZ"/>
</dbReference>
<sequence>MSRGSNWQTRILVLVAGLTALSIGAPEAAPRIGGTDAQAQSVFRDARGYTVRIRTRIEAPFGADKLGSFFGAGFLVDAERRWLLTNAHVVGESPSEVEVAFADGEFQPAKKIYVDSFTDVAVLQVEHIPTGRRPAILETRDEVAVGETVGAFGHPLGMHFTGTRGIVSNVTDQAGPDLLQIDATVDHGNSGGPVISLRSGRVIGIATAGFDTDKSDRMNFATPLKDVLRIIKLLKAGESPVPTLFEFTLLRNDQGSHTMEVGATSDPVRWPLQSGDRIESVEGVGEVQTYSKLVTALRGCRGSARLSVLRNGKSIALQIAPAMAEPVLERRGLGMDGALISSFLWDDGAVFVERQPLRVEFVMPGSAAEAQGLSPGDRIESIDGVGYASLEALRSALHARPEGKVARIVLRRWSPSDNRIFDFHVRELPMEEIVEVGPQAEEVAAR</sequence>
<dbReference type="Proteomes" id="UP000580839">
    <property type="component" value="Unassembled WGS sequence"/>
</dbReference>
<dbReference type="InterPro" id="IPR036034">
    <property type="entry name" value="PDZ_sf"/>
</dbReference>
<keyword evidence="2 6" id="KW-0645">Protease</keyword>
<dbReference type="SMART" id="SM00228">
    <property type="entry name" value="PDZ"/>
    <property type="match status" value="2"/>
</dbReference>
<dbReference type="AlphaFoldDB" id="A0A849SP63"/>
<dbReference type="InterPro" id="IPR043504">
    <property type="entry name" value="Peptidase_S1_PA_chymotrypsin"/>
</dbReference>
<dbReference type="PANTHER" id="PTHR43343">
    <property type="entry name" value="PEPTIDASE S12"/>
    <property type="match status" value="1"/>
</dbReference>
<keyword evidence="4" id="KW-0732">Signal</keyword>
<proteinExistence type="inferred from homology"/>
<protein>
    <submittedName>
        <fullName evidence="6">Trypsin-like serine protease</fullName>
    </submittedName>
</protein>
<reference evidence="6 7" key="1">
    <citation type="submission" date="2020-04" db="EMBL/GenBank/DDBJ databases">
        <title>Metagenomic profiling of ammonia- and methane-oxidizing microorganisms in a Dutch drinking water treatment plant.</title>
        <authorList>
            <person name="Poghosyan L."/>
            <person name="Leucker S."/>
        </authorList>
    </citation>
    <scope>NUCLEOTIDE SEQUENCE [LARGE SCALE GENOMIC DNA]</scope>
    <source>
        <strain evidence="6">S-RSF-IL-03</strain>
    </source>
</reference>
<evidence type="ECO:0000313" key="7">
    <source>
        <dbReference type="Proteomes" id="UP000580839"/>
    </source>
</evidence>
<dbReference type="InterPro" id="IPR051201">
    <property type="entry name" value="Chloro_Bact_Ser_Proteases"/>
</dbReference>
<dbReference type="InterPro" id="IPR001940">
    <property type="entry name" value="Peptidase_S1C"/>
</dbReference>
<dbReference type="PANTHER" id="PTHR43343:SF3">
    <property type="entry name" value="PROTEASE DO-LIKE 8, CHLOROPLASTIC"/>
    <property type="match status" value="1"/>
</dbReference>
<dbReference type="Gene3D" id="2.40.10.10">
    <property type="entry name" value="Trypsin-like serine proteases"/>
    <property type="match status" value="2"/>
</dbReference>
<organism evidence="6 7">
    <name type="scientific">Eiseniibacteriota bacterium</name>
    <dbReference type="NCBI Taxonomy" id="2212470"/>
    <lineage>
        <taxon>Bacteria</taxon>
        <taxon>Candidatus Eiseniibacteriota</taxon>
    </lineage>
</organism>
<comment type="caution">
    <text evidence="6">The sequence shown here is derived from an EMBL/GenBank/DDBJ whole genome shotgun (WGS) entry which is preliminary data.</text>
</comment>
<dbReference type="EMBL" id="JABFRW010000120">
    <property type="protein sequence ID" value="NOT34424.1"/>
    <property type="molecule type" value="Genomic_DNA"/>
</dbReference>
<dbReference type="GO" id="GO:0006508">
    <property type="term" value="P:proteolysis"/>
    <property type="evidence" value="ECO:0007669"/>
    <property type="project" value="UniProtKB-KW"/>
</dbReference>
<keyword evidence="3" id="KW-0378">Hydrolase</keyword>
<evidence type="ECO:0000256" key="1">
    <source>
        <dbReference type="ARBA" id="ARBA00010541"/>
    </source>
</evidence>
<feature type="domain" description="PDZ" evidence="5">
    <location>
        <begin position="329"/>
        <end position="414"/>
    </location>
</feature>
<accession>A0A849SP63</accession>
<dbReference type="InterPro" id="IPR009003">
    <property type="entry name" value="Peptidase_S1_PA"/>
</dbReference>
<feature type="signal peptide" evidence="4">
    <location>
        <begin position="1"/>
        <end position="28"/>
    </location>
</feature>
<dbReference type="PRINTS" id="PR00834">
    <property type="entry name" value="PROTEASES2C"/>
</dbReference>
<evidence type="ECO:0000256" key="4">
    <source>
        <dbReference type="SAM" id="SignalP"/>
    </source>
</evidence>
<name>A0A849SP63_UNCEI</name>
<feature type="domain" description="PDZ" evidence="5">
    <location>
        <begin position="243"/>
        <end position="312"/>
    </location>
</feature>
<feature type="chain" id="PRO_5032408492" evidence="4">
    <location>
        <begin position="29"/>
        <end position="446"/>
    </location>
</feature>
<dbReference type="SUPFAM" id="SSF50156">
    <property type="entry name" value="PDZ domain-like"/>
    <property type="match status" value="1"/>
</dbReference>
<evidence type="ECO:0000259" key="5">
    <source>
        <dbReference type="SMART" id="SM00228"/>
    </source>
</evidence>
<dbReference type="Pfam" id="PF00595">
    <property type="entry name" value="PDZ"/>
    <property type="match status" value="1"/>
</dbReference>
<dbReference type="SUPFAM" id="SSF50494">
    <property type="entry name" value="Trypsin-like serine proteases"/>
    <property type="match status" value="1"/>
</dbReference>
<evidence type="ECO:0000313" key="6">
    <source>
        <dbReference type="EMBL" id="NOT34424.1"/>
    </source>
</evidence>
<dbReference type="GO" id="GO:0004252">
    <property type="term" value="F:serine-type endopeptidase activity"/>
    <property type="evidence" value="ECO:0007669"/>
    <property type="project" value="InterPro"/>
</dbReference>
<dbReference type="Pfam" id="PF13365">
    <property type="entry name" value="Trypsin_2"/>
    <property type="match status" value="1"/>
</dbReference>
<evidence type="ECO:0000256" key="2">
    <source>
        <dbReference type="ARBA" id="ARBA00022670"/>
    </source>
</evidence>
<evidence type="ECO:0000256" key="3">
    <source>
        <dbReference type="ARBA" id="ARBA00022801"/>
    </source>
</evidence>
<dbReference type="Gene3D" id="2.30.42.10">
    <property type="match status" value="1"/>
</dbReference>
<comment type="similarity">
    <text evidence="1">Belongs to the peptidase S1C family.</text>
</comment>